<organism evidence="2 3">
    <name type="scientific">Pseudomonas endophytica</name>
    <dbReference type="NCBI Taxonomy" id="1563157"/>
    <lineage>
        <taxon>Bacteria</taxon>
        <taxon>Pseudomonadati</taxon>
        <taxon>Pseudomonadota</taxon>
        <taxon>Gammaproteobacteria</taxon>
        <taxon>Pseudomonadales</taxon>
        <taxon>Pseudomonadaceae</taxon>
        <taxon>Pseudomonas</taxon>
    </lineage>
</organism>
<proteinExistence type="predicted"/>
<reference evidence="2 3" key="1">
    <citation type="submission" date="2015-10" db="EMBL/GenBank/DDBJ databases">
        <title>Pseudomonas helleri sp. nov. and Pseudomonas weihenstephanensis sp. nov., isolated from raw cows milk.</title>
        <authorList>
            <person name="Von Neubeck M."/>
            <person name="Huptas C."/>
            <person name="Wenning M."/>
            <person name="Scherer S."/>
        </authorList>
    </citation>
    <scope>NUCLEOTIDE SEQUENCE [LARGE SCALE GENOMIC DNA]</scope>
    <source>
        <strain evidence="2 3">BSTT44</strain>
    </source>
</reference>
<gene>
    <name evidence="2" type="ORF">AQS70_19655</name>
</gene>
<sequence length="63" mass="7399">MNALSDVHPSPNRQPTHLGRWGLFWHRSRTRRALLNLDAQQLKDVGLNPEMATHEARKPFWRS</sequence>
<comment type="caution">
    <text evidence="2">The sequence shown here is derived from an EMBL/GenBank/DDBJ whole genome shotgun (WGS) entry which is preliminary data.</text>
</comment>
<dbReference type="InterPro" id="IPR009506">
    <property type="entry name" value="YjiS-like"/>
</dbReference>
<dbReference type="AlphaFoldDB" id="A0A0N8VT43"/>
<feature type="domain" description="YjiS-like" evidence="1">
    <location>
        <begin position="20"/>
        <end position="52"/>
    </location>
</feature>
<dbReference type="Proteomes" id="UP000050342">
    <property type="component" value="Unassembled WGS sequence"/>
</dbReference>
<accession>A0A0N8VT43</accession>
<dbReference type="STRING" id="1563157.AQS70_19655"/>
<evidence type="ECO:0000313" key="2">
    <source>
        <dbReference type="EMBL" id="KQB55084.1"/>
    </source>
</evidence>
<name>A0A0N8VT43_9PSED</name>
<evidence type="ECO:0000313" key="3">
    <source>
        <dbReference type="Proteomes" id="UP000050342"/>
    </source>
</evidence>
<keyword evidence="3" id="KW-1185">Reference proteome</keyword>
<dbReference type="EMBL" id="LLWH01000026">
    <property type="protein sequence ID" value="KQB55084.1"/>
    <property type="molecule type" value="Genomic_DNA"/>
</dbReference>
<protein>
    <recommendedName>
        <fullName evidence="1">YjiS-like domain-containing protein</fullName>
    </recommendedName>
</protein>
<dbReference type="Pfam" id="PF06568">
    <property type="entry name" value="YjiS-like"/>
    <property type="match status" value="1"/>
</dbReference>
<evidence type="ECO:0000259" key="1">
    <source>
        <dbReference type="Pfam" id="PF06568"/>
    </source>
</evidence>
<dbReference type="RefSeq" id="WP_055101532.1">
    <property type="nucleotide sequence ID" value="NZ_LLWH01000026.1"/>
</dbReference>